<feature type="domain" description="Major facilitator superfamily (MFS) profile" evidence="8">
    <location>
        <begin position="1"/>
        <end position="320"/>
    </location>
</feature>
<dbReference type="Gene3D" id="1.20.1720.10">
    <property type="entry name" value="Multidrug resistance protein D"/>
    <property type="match status" value="1"/>
</dbReference>
<feature type="region of interest" description="Disordered" evidence="6">
    <location>
        <begin position="282"/>
        <end position="320"/>
    </location>
</feature>
<protein>
    <recommendedName>
        <fullName evidence="8">Major facilitator superfamily (MFS) profile domain-containing protein</fullName>
    </recommendedName>
</protein>
<name>A0AAD9Z451_9LECA</name>
<evidence type="ECO:0000256" key="6">
    <source>
        <dbReference type="SAM" id="MobiDB-lite"/>
    </source>
</evidence>
<comment type="caution">
    <text evidence="9">The sequence shown here is derived from an EMBL/GenBank/DDBJ whole genome shotgun (WGS) entry which is preliminary data.</text>
</comment>
<dbReference type="InterPro" id="IPR020846">
    <property type="entry name" value="MFS_dom"/>
</dbReference>
<proteinExistence type="predicted"/>
<reference evidence="9" key="1">
    <citation type="submission" date="2022-11" db="EMBL/GenBank/DDBJ databases">
        <title>Chromosomal genome sequence assembly and mating type (MAT) locus characterization of the leprose asexual lichenized fungus Lepraria neglecta (Nyl.) Erichsen.</title>
        <authorList>
            <person name="Allen J.L."/>
            <person name="Pfeffer B."/>
        </authorList>
    </citation>
    <scope>NUCLEOTIDE SEQUENCE</scope>
    <source>
        <strain evidence="9">Allen 5258</strain>
    </source>
</reference>
<feature type="transmembrane region" description="Helical" evidence="7">
    <location>
        <begin position="195"/>
        <end position="216"/>
    </location>
</feature>
<dbReference type="Pfam" id="PF07690">
    <property type="entry name" value="MFS_1"/>
    <property type="match status" value="1"/>
</dbReference>
<evidence type="ECO:0000313" key="9">
    <source>
        <dbReference type="EMBL" id="KAK3171030.1"/>
    </source>
</evidence>
<dbReference type="PANTHER" id="PTHR23502">
    <property type="entry name" value="MAJOR FACILITATOR SUPERFAMILY"/>
    <property type="match status" value="1"/>
</dbReference>
<gene>
    <name evidence="9" type="ORF">OEA41_003114</name>
</gene>
<feature type="transmembrane region" description="Helical" evidence="7">
    <location>
        <begin position="222"/>
        <end position="243"/>
    </location>
</feature>
<dbReference type="AlphaFoldDB" id="A0AAD9Z451"/>
<evidence type="ECO:0000256" key="5">
    <source>
        <dbReference type="ARBA" id="ARBA00023136"/>
    </source>
</evidence>
<feature type="transmembrane region" description="Helical" evidence="7">
    <location>
        <begin position="24"/>
        <end position="50"/>
    </location>
</feature>
<accession>A0AAD9Z451</accession>
<keyword evidence="2" id="KW-0813">Transport</keyword>
<evidence type="ECO:0000313" key="10">
    <source>
        <dbReference type="Proteomes" id="UP001276659"/>
    </source>
</evidence>
<sequence>MIFQGLAPTEFGDLAGMTGRRPTYILGFIIYIGANVGLALQNNYAALLVLRCLQSTGSSGTVAMGNGVVADIASSGERGKFMGIAQFGPMAAPAIAPAIGGILTQFLGWRWLFWFLTILAVVYLIPLAIAFPETGRNVVGNRSIPPPAWNMSLLNYLKTRKAEHGDALSAKQAGFKIDIKRGDNMRHFPLEKARIQVFIVPLYIGIAAILCSGWVMERNAPLAAPLVLSFIIGLCLTGSFNVMSTMLVYLYPLSPATATAANNLVRCLMGAAAELKWRAEVEREEKGRDGEWRMENHKQEKKAKKELKRAEGEHEKAEKH</sequence>
<dbReference type="GO" id="GO:0022857">
    <property type="term" value="F:transmembrane transporter activity"/>
    <property type="evidence" value="ECO:0007669"/>
    <property type="project" value="InterPro"/>
</dbReference>
<dbReference type="InterPro" id="IPR011701">
    <property type="entry name" value="MFS"/>
</dbReference>
<feature type="transmembrane region" description="Helical" evidence="7">
    <location>
        <begin position="87"/>
        <end position="106"/>
    </location>
</feature>
<dbReference type="GO" id="GO:0005886">
    <property type="term" value="C:plasma membrane"/>
    <property type="evidence" value="ECO:0007669"/>
    <property type="project" value="TreeGrafter"/>
</dbReference>
<dbReference type="SUPFAM" id="SSF103473">
    <property type="entry name" value="MFS general substrate transporter"/>
    <property type="match status" value="1"/>
</dbReference>
<evidence type="ECO:0000256" key="3">
    <source>
        <dbReference type="ARBA" id="ARBA00022692"/>
    </source>
</evidence>
<comment type="subcellular location">
    <subcellularLocation>
        <location evidence="1">Membrane</location>
        <topology evidence="1">Multi-pass membrane protein</topology>
    </subcellularLocation>
</comment>
<feature type="compositionally biased region" description="Basic and acidic residues" evidence="6">
    <location>
        <begin position="282"/>
        <end position="298"/>
    </location>
</feature>
<evidence type="ECO:0000256" key="2">
    <source>
        <dbReference type="ARBA" id="ARBA00022448"/>
    </source>
</evidence>
<evidence type="ECO:0000256" key="1">
    <source>
        <dbReference type="ARBA" id="ARBA00004141"/>
    </source>
</evidence>
<dbReference type="Proteomes" id="UP001276659">
    <property type="component" value="Unassembled WGS sequence"/>
</dbReference>
<keyword evidence="5 7" id="KW-0472">Membrane</keyword>
<feature type="compositionally biased region" description="Basic and acidic residues" evidence="6">
    <location>
        <begin position="308"/>
        <end position="320"/>
    </location>
</feature>
<dbReference type="EMBL" id="JASNWA010000008">
    <property type="protein sequence ID" value="KAK3171030.1"/>
    <property type="molecule type" value="Genomic_DNA"/>
</dbReference>
<evidence type="ECO:0000256" key="7">
    <source>
        <dbReference type="SAM" id="Phobius"/>
    </source>
</evidence>
<dbReference type="InterPro" id="IPR036259">
    <property type="entry name" value="MFS_trans_sf"/>
</dbReference>
<keyword evidence="10" id="KW-1185">Reference proteome</keyword>
<evidence type="ECO:0000256" key="4">
    <source>
        <dbReference type="ARBA" id="ARBA00022989"/>
    </source>
</evidence>
<organism evidence="9 10">
    <name type="scientific">Lepraria neglecta</name>
    <dbReference type="NCBI Taxonomy" id="209136"/>
    <lineage>
        <taxon>Eukaryota</taxon>
        <taxon>Fungi</taxon>
        <taxon>Dikarya</taxon>
        <taxon>Ascomycota</taxon>
        <taxon>Pezizomycotina</taxon>
        <taxon>Lecanoromycetes</taxon>
        <taxon>OSLEUM clade</taxon>
        <taxon>Lecanoromycetidae</taxon>
        <taxon>Lecanorales</taxon>
        <taxon>Lecanorineae</taxon>
        <taxon>Stereocaulaceae</taxon>
        <taxon>Lepraria</taxon>
    </lineage>
</organism>
<dbReference type="PROSITE" id="PS50850">
    <property type="entry name" value="MFS"/>
    <property type="match status" value="1"/>
</dbReference>
<dbReference type="PANTHER" id="PTHR23502:SF51">
    <property type="entry name" value="QUINIDINE RESISTANCE PROTEIN 1-RELATED"/>
    <property type="match status" value="1"/>
</dbReference>
<keyword evidence="3 7" id="KW-0812">Transmembrane</keyword>
<evidence type="ECO:0000259" key="8">
    <source>
        <dbReference type="PROSITE" id="PS50850"/>
    </source>
</evidence>
<feature type="transmembrane region" description="Helical" evidence="7">
    <location>
        <begin position="112"/>
        <end position="132"/>
    </location>
</feature>
<keyword evidence="4 7" id="KW-1133">Transmembrane helix</keyword>